<dbReference type="EMBL" id="LR134523">
    <property type="protein sequence ID" value="VEJ34617.1"/>
    <property type="molecule type" value="Genomic_DNA"/>
</dbReference>
<dbReference type="InterPro" id="IPR052216">
    <property type="entry name" value="CRISPR_Csm3_endoribonuclease"/>
</dbReference>
<dbReference type="AlphaFoldDB" id="A0A448UZT3"/>
<evidence type="ECO:0000313" key="11">
    <source>
        <dbReference type="Proteomes" id="UP000269544"/>
    </source>
</evidence>
<evidence type="ECO:0000256" key="1">
    <source>
        <dbReference type="ARBA" id="ARBA00006342"/>
    </source>
</evidence>
<keyword evidence="6" id="KW-0694">RNA-binding</keyword>
<accession>A0A448UZT3</accession>
<dbReference type="PANTHER" id="PTHR35579">
    <property type="entry name" value="CRISPR SYSTEM CMS ENDORIBONUCLEASE CSM3"/>
    <property type="match status" value="1"/>
</dbReference>
<evidence type="ECO:0000256" key="6">
    <source>
        <dbReference type="ARBA" id="ARBA00022884"/>
    </source>
</evidence>
<dbReference type="KEGG" id="piv:NCTC13079_00231"/>
<keyword evidence="4" id="KW-0255">Endonuclease</keyword>
<dbReference type="PANTHER" id="PTHR35579:SF3">
    <property type="entry name" value="CRISPR SYSTEM CMS ENDORIBONUCLEASE CSM3"/>
    <property type="match status" value="1"/>
</dbReference>
<feature type="domain" description="CRISPR type III-associated protein" evidence="9">
    <location>
        <begin position="13"/>
        <end position="189"/>
    </location>
</feature>
<dbReference type="OrthoDB" id="1063910at2"/>
<evidence type="ECO:0000259" key="9">
    <source>
        <dbReference type="Pfam" id="PF03787"/>
    </source>
</evidence>
<dbReference type="Proteomes" id="UP000269544">
    <property type="component" value="Chromosome"/>
</dbReference>
<protein>
    <recommendedName>
        <fullName evidence="2">CRISPR system Cms endoribonuclease Csm3</fullName>
    </recommendedName>
    <alternativeName>
        <fullName evidence="8">CRISPR type III A-associated RAMP protein Csm3</fullName>
    </alternativeName>
</protein>
<evidence type="ECO:0000313" key="10">
    <source>
        <dbReference type="EMBL" id="VEJ34617.1"/>
    </source>
</evidence>
<evidence type="ECO:0000256" key="4">
    <source>
        <dbReference type="ARBA" id="ARBA00022759"/>
    </source>
</evidence>
<dbReference type="InterPro" id="IPR005537">
    <property type="entry name" value="RAMP_III_fam"/>
</dbReference>
<keyword evidence="3" id="KW-0540">Nuclease</keyword>
<dbReference type="GO" id="GO:0051607">
    <property type="term" value="P:defense response to virus"/>
    <property type="evidence" value="ECO:0007669"/>
    <property type="project" value="UniProtKB-KW"/>
</dbReference>
<dbReference type="NCBIfam" id="TIGR02582">
    <property type="entry name" value="cas7_TM1809"/>
    <property type="match status" value="1"/>
</dbReference>
<dbReference type="GO" id="GO:0016787">
    <property type="term" value="F:hydrolase activity"/>
    <property type="evidence" value="ECO:0007669"/>
    <property type="project" value="UniProtKB-KW"/>
</dbReference>
<comment type="similarity">
    <text evidence="1">Belongs to the CRISPR-associated Csm3 family.</text>
</comment>
<proteinExistence type="inferred from homology"/>
<evidence type="ECO:0000256" key="5">
    <source>
        <dbReference type="ARBA" id="ARBA00022801"/>
    </source>
</evidence>
<dbReference type="InterPro" id="IPR013412">
    <property type="entry name" value="CRISPR-assoc_RAMP_Csm3"/>
</dbReference>
<evidence type="ECO:0000256" key="2">
    <source>
        <dbReference type="ARBA" id="ARBA00022150"/>
    </source>
</evidence>
<evidence type="ECO:0000256" key="3">
    <source>
        <dbReference type="ARBA" id="ARBA00022722"/>
    </source>
</evidence>
<name>A0A448UZT3_9FIRM</name>
<dbReference type="RefSeq" id="WP_126464703.1">
    <property type="nucleotide sequence ID" value="NZ_LR134523.1"/>
</dbReference>
<evidence type="ECO:0000256" key="8">
    <source>
        <dbReference type="ARBA" id="ARBA00033183"/>
    </source>
</evidence>
<keyword evidence="7" id="KW-0051">Antiviral defense</keyword>
<dbReference type="GO" id="GO:0003723">
    <property type="term" value="F:RNA binding"/>
    <property type="evidence" value="ECO:0007669"/>
    <property type="project" value="UniProtKB-KW"/>
</dbReference>
<sequence>MAYGKIAITGEIVLRSGLHIGGSQAYSAIGAVDSPVIKDPLTKLPMIPGSSIKGKLRSLLARKYNKGFVEHKDDDERILRLFGSQERIARILVSDAVMSTEEEARLLALGAEATTEVKFENTIGRVDGVANPRQIQRVIAGARFPFEIIYEYYDEEEVFEDMAILKEGLELLEYDFLGGHGTRGYGRIEFDAIDIWPVVGSEAEALAEQVKGRW</sequence>
<keyword evidence="11" id="KW-1185">Reference proteome</keyword>
<dbReference type="GO" id="GO:0004519">
    <property type="term" value="F:endonuclease activity"/>
    <property type="evidence" value="ECO:0007669"/>
    <property type="project" value="UniProtKB-KW"/>
</dbReference>
<gene>
    <name evidence="10" type="ORF">NCTC13079_00231</name>
</gene>
<evidence type="ECO:0000256" key="7">
    <source>
        <dbReference type="ARBA" id="ARBA00023118"/>
    </source>
</evidence>
<keyword evidence="5" id="KW-0378">Hydrolase</keyword>
<reference evidence="10 11" key="1">
    <citation type="submission" date="2018-12" db="EMBL/GenBank/DDBJ databases">
        <authorList>
            <consortium name="Pathogen Informatics"/>
        </authorList>
    </citation>
    <scope>NUCLEOTIDE SEQUENCE [LARGE SCALE GENOMIC DNA]</scope>
    <source>
        <strain evidence="10 11">NCTC13079</strain>
    </source>
</reference>
<organism evidence="10 11">
    <name type="scientific">Aedoeadaptatus ivorii</name>
    <dbReference type="NCBI Taxonomy" id="54006"/>
    <lineage>
        <taxon>Bacteria</taxon>
        <taxon>Bacillati</taxon>
        <taxon>Bacillota</taxon>
        <taxon>Tissierellia</taxon>
        <taxon>Tissierellales</taxon>
        <taxon>Peptoniphilaceae</taxon>
        <taxon>Aedoeadaptatus</taxon>
    </lineage>
</organism>
<dbReference type="Pfam" id="PF03787">
    <property type="entry name" value="RAMPs"/>
    <property type="match status" value="1"/>
</dbReference>